<dbReference type="InterPro" id="IPR000276">
    <property type="entry name" value="GPCR_Rhodpsn"/>
</dbReference>
<feature type="transmembrane region" description="Helical" evidence="12">
    <location>
        <begin position="203"/>
        <end position="221"/>
    </location>
</feature>
<keyword evidence="6 12" id="KW-1133">Transmembrane helix</keyword>
<dbReference type="PRINTS" id="PR00237">
    <property type="entry name" value="GPCRRHODOPSN"/>
</dbReference>
<feature type="transmembrane region" description="Helical" evidence="12">
    <location>
        <begin position="60"/>
        <end position="79"/>
    </location>
</feature>
<proteinExistence type="inferred from homology"/>
<evidence type="ECO:0000256" key="2">
    <source>
        <dbReference type="ARBA" id="ARBA00022475"/>
    </source>
</evidence>
<organism evidence="14 15">
    <name type="scientific">Myodes glareolus</name>
    <name type="common">Bank vole</name>
    <name type="synonym">Clethrionomys glareolus</name>
    <dbReference type="NCBI Taxonomy" id="447135"/>
    <lineage>
        <taxon>Eukaryota</taxon>
        <taxon>Metazoa</taxon>
        <taxon>Chordata</taxon>
        <taxon>Craniata</taxon>
        <taxon>Vertebrata</taxon>
        <taxon>Euteleostomi</taxon>
        <taxon>Mammalia</taxon>
        <taxon>Eutheria</taxon>
        <taxon>Euarchontoglires</taxon>
        <taxon>Glires</taxon>
        <taxon>Rodentia</taxon>
        <taxon>Myomorpha</taxon>
        <taxon>Muroidea</taxon>
        <taxon>Cricetidae</taxon>
        <taxon>Arvicolinae</taxon>
        <taxon>Myodes</taxon>
    </lineage>
</organism>
<evidence type="ECO:0000256" key="7">
    <source>
        <dbReference type="ARBA" id="ARBA00023040"/>
    </source>
</evidence>
<protein>
    <recommendedName>
        <fullName evidence="13">G-protein coupled receptors family 1 profile domain-containing protein</fullName>
    </recommendedName>
</protein>
<dbReference type="GO" id="GO:0005886">
    <property type="term" value="C:plasma membrane"/>
    <property type="evidence" value="ECO:0007669"/>
    <property type="project" value="UniProtKB-SubCell"/>
</dbReference>
<feature type="transmembrane region" description="Helical" evidence="12">
    <location>
        <begin position="271"/>
        <end position="291"/>
    </location>
</feature>
<evidence type="ECO:0000256" key="6">
    <source>
        <dbReference type="ARBA" id="ARBA00022989"/>
    </source>
</evidence>
<feature type="transmembrane region" description="Helical" evidence="12">
    <location>
        <begin position="1014"/>
        <end position="1032"/>
    </location>
</feature>
<gene>
    <name evidence="14" type="ORF">U0070_017403</name>
</gene>
<dbReference type="AlphaFoldDB" id="A0AAW0H4U3"/>
<feature type="transmembrane region" description="Helical" evidence="12">
    <location>
        <begin position="912"/>
        <end position="930"/>
    </location>
</feature>
<keyword evidence="10 11" id="KW-0807">Transducer</keyword>
<evidence type="ECO:0000259" key="13">
    <source>
        <dbReference type="PROSITE" id="PS50262"/>
    </source>
</evidence>
<dbReference type="InterPro" id="IPR000725">
    <property type="entry name" value="Olfact_rcpt"/>
</dbReference>
<evidence type="ECO:0000256" key="5">
    <source>
        <dbReference type="ARBA" id="ARBA00022725"/>
    </source>
</evidence>
<dbReference type="SUPFAM" id="SSF81321">
    <property type="entry name" value="Family A G protein-coupled receptor-like"/>
    <property type="match status" value="4"/>
</dbReference>
<evidence type="ECO:0000313" key="14">
    <source>
        <dbReference type="EMBL" id="KAK7797546.1"/>
    </source>
</evidence>
<keyword evidence="9 11" id="KW-0675">Receptor</keyword>
<comment type="similarity">
    <text evidence="11">Belongs to the G-protein coupled receptor 1 family.</text>
</comment>
<evidence type="ECO:0000256" key="12">
    <source>
        <dbReference type="SAM" id="Phobius"/>
    </source>
</evidence>
<name>A0AAW0H4U3_MYOGA</name>
<feature type="transmembrane region" description="Helical" evidence="12">
    <location>
        <begin position="26"/>
        <end position="48"/>
    </location>
</feature>
<evidence type="ECO:0000256" key="10">
    <source>
        <dbReference type="ARBA" id="ARBA00023224"/>
    </source>
</evidence>
<evidence type="ECO:0000256" key="11">
    <source>
        <dbReference type="RuleBase" id="RU000688"/>
    </source>
</evidence>
<dbReference type="PROSITE" id="PS00237">
    <property type="entry name" value="G_PROTEIN_RECEP_F1_1"/>
    <property type="match status" value="2"/>
</dbReference>
<dbReference type="FunFam" id="1.20.1070.10:FF:000009">
    <property type="entry name" value="Olfactory receptor"/>
    <property type="match status" value="2"/>
</dbReference>
<feature type="transmembrane region" description="Helical" evidence="12">
    <location>
        <begin position="303"/>
        <end position="322"/>
    </location>
</feature>
<evidence type="ECO:0000256" key="4">
    <source>
        <dbReference type="ARBA" id="ARBA00022692"/>
    </source>
</evidence>
<keyword evidence="8 12" id="KW-0472">Membrane</keyword>
<feature type="transmembrane region" description="Helical" evidence="12">
    <location>
        <begin position="241"/>
        <end position="259"/>
    </location>
</feature>
<dbReference type="PANTHER" id="PTHR48001">
    <property type="entry name" value="OLFACTORY RECEPTOR"/>
    <property type="match status" value="1"/>
</dbReference>
<comment type="subcellular location">
    <subcellularLocation>
        <location evidence="1">Cell membrane</location>
        <topology evidence="1">Multi-pass membrane protein</topology>
    </subcellularLocation>
</comment>
<dbReference type="Pfam" id="PF13853">
    <property type="entry name" value="7tm_4"/>
    <property type="match status" value="2"/>
</dbReference>
<comment type="caution">
    <text evidence="14">The sequence shown here is derived from an EMBL/GenBank/DDBJ whole genome shotgun (WGS) entry which is preliminary data.</text>
</comment>
<evidence type="ECO:0000256" key="8">
    <source>
        <dbReference type="ARBA" id="ARBA00023136"/>
    </source>
</evidence>
<dbReference type="GO" id="GO:0004984">
    <property type="term" value="F:olfactory receptor activity"/>
    <property type="evidence" value="ECO:0007669"/>
    <property type="project" value="InterPro"/>
</dbReference>
<dbReference type="PRINTS" id="PR00245">
    <property type="entry name" value="OLFACTORYR"/>
</dbReference>
<sequence>MDGDNHTKVTKFLLLGLSEESEQEDVVFGMFLGMYMVTISGNLLIILAVSCDPHLHTPMYFFLANLSSVDICFSSVTVPKALVNHVVGSKSISYMECMAQIYFLFTFVTLDNFLLSVMAYDRYVAICHPLHYTLMMSPRLCVLLVGISWITTNLHALLHILLMSRLTFCSHNAVPHFFCDPYLVMKLSCSDTFINHVTYFSEGGMIFMTPFVCIVVSYAYICSKVLKMPSIQGIRKAMSTCGSHLTVVCLFYGAILGIYMHPSSSYSLQDAVASVIFIVVTPMANPFIYSLRNRDIKGALRKIILSIVEFWISTLGSDFILVGTLEDSGSPEQFCAAITALYTLALPSNGQLLLVITVAAWLHVSTYFLLRQFSLMELLQTSVITSKTTLSPLEVVPFRCFYEWQLVVPPIDLHSLWQVYGHLSASELYNLNEVNSLLDDDSHIMVYVLWDSYSHVWSYHNPKQDNVFSVFYTIVTPAVSPLIHSLRNKEVTGVLRRVLGHTCCHHIEWRSATPPWEMASSWCRFSMTDSHNSPELLCATIIALYILALTSNELLLLVITMDAQLHGPLSPKVLILTSVIILKAVRFSSQIQHHLFGGCVLQMFLVLTLGGAEELLLVFMAYGRCAVICLKLYDLNESQSLLPRDINIMDPGIPLCSKIYHPHHAISPLYLQIRASGLCNGCDLARFPSCYQLVFLLTISSPCSTCPRMRAERKLLSHCHIVTCSFHLTVAGIPKQDGISSVFTPALSPHIYSLRNEVTGAWRRVLGKKSLSMGGDNETTIAEFLLLGLSGKSEQEEIVFGLFLVMYMVTISGNLLIILAISCDPHLHTPMYFFLANLSSVDICFSSVTIPKALVNHMVGSKSISYTECMIQIYFFITFINMDGFLLSVMAYDRYVAICHPLHYTLMMRPRLCVLLVAISWVITNLHALLHTLLLVRLTFCSHNAVHHFFCDPYPILKLSCSDTFINDLMVFTVGGVIFLTPFSCIVVSYVYIFSNVLKMPSTQGIKKALSTCGSHLTVVSLFYGAILGVYMRPSSSYSLQDTVATVIFTVVTPLVNPFIYSLRNRDMKAALRKMVLRC</sequence>
<keyword evidence="4 11" id="KW-0812">Transmembrane</keyword>
<dbReference type="InterPro" id="IPR017452">
    <property type="entry name" value="GPCR_Rhodpsn_7TM"/>
</dbReference>
<dbReference type="GO" id="GO:0004930">
    <property type="term" value="F:G protein-coupled receptor activity"/>
    <property type="evidence" value="ECO:0007669"/>
    <property type="project" value="UniProtKB-KW"/>
</dbReference>
<keyword evidence="7 11" id="KW-0297">G-protein coupled receptor</keyword>
<feature type="transmembrane region" description="Helical" evidence="12">
    <location>
        <begin position="594"/>
        <end position="622"/>
    </location>
</feature>
<feature type="transmembrane region" description="Helical" evidence="12">
    <location>
        <begin position="969"/>
        <end position="993"/>
    </location>
</feature>
<dbReference type="EMBL" id="JBBHLL010000815">
    <property type="protein sequence ID" value="KAK7797546.1"/>
    <property type="molecule type" value="Genomic_DNA"/>
</dbReference>
<feature type="domain" description="G-protein coupled receptors family 1 profile" evidence="13">
    <location>
        <begin position="41"/>
        <end position="289"/>
    </location>
</feature>
<keyword evidence="15" id="KW-1185">Reference proteome</keyword>
<keyword evidence="2" id="KW-1003">Cell membrane</keyword>
<accession>A0AAW0H4U3</accession>
<evidence type="ECO:0000313" key="15">
    <source>
        <dbReference type="Proteomes" id="UP001488838"/>
    </source>
</evidence>
<feature type="domain" description="G-protein coupled receptors family 1 profile" evidence="13">
    <location>
        <begin position="813"/>
        <end position="1061"/>
    </location>
</feature>
<feature type="transmembrane region" description="Helical" evidence="12">
    <location>
        <begin position="99"/>
        <end position="120"/>
    </location>
</feature>
<feature type="transmembrane region" description="Helical" evidence="12">
    <location>
        <begin position="140"/>
        <end position="162"/>
    </location>
</feature>
<feature type="transmembrane region" description="Helical" evidence="12">
    <location>
        <begin position="1044"/>
        <end position="1063"/>
    </location>
</feature>
<feature type="transmembrane region" description="Helical" evidence="12">
    <location>
        <begin position="798"/>
        <end position="820"/>
    </location>
</feature>
<feature type="transmembrane region" description="Helical" evidence="12">
    <location>
        <begin position="536"/>
        <end position="559"/>
    </location>
</feature>
<reference evidence="14 15" key="1">
    <citation type="journal article" date="2023" name="bioRxiv">
        <title>Conserved and derived expression patterns and positive selection on dental genes reveal complex evolutionary context of ever-growing rodent molars.</title>
        <authorList>
            <person name="Calamari Z.T."/>
            <person name="Song A."/>
            <person name="Cohen E."/>
            <person name="Akter M."/>
            <person name="Roy R.D."/>
            <person name="Hallikas O."/>
            <person name="Christensen M.M."/>
            <person name="Li P."/>
            <person name="Marangoni P."/>
            <person name="Jernvall J."/>
            <person name="Klein O.D."/>
        </authorList>
    </citation>
    <scope>NUCLEOTIDE SEQUENCE [LARGE SCALE GENOMIC DNA]</scope>
    <source>
        <strain evidence="14">V071</strain>
    </source>
</reference>
<keyword evidence="5" id="KW-0552">Olfaction</keyword>
<dbReference type="Proteomes" id="UP001488838">
    <property type="component" value="Unassembled WGS sequence"/>
</dbReference>
<dbReference type="PROSITE" id="PS50262">
    <property type="entry name" value="G_PROTEIN_RECEP_F1_2"/>
    <property type="match status" value="2"/>
</dbReference>
<dbReference type="CDD" id="cd15235">
    <property type="entry name" value="7tmA_OR1A-like"/>
    <property type="match status" value="2"/>
</dbReference>
<dbReference type="Gene3D" id="1.20.1070.10">
    <property type="entry name" value="Rhodopsin 7-helix transmembrane proteins"/>
    <property type="match status" value="2"/>
</dbReference>
<keyword evidence="3" id="KW-0716">Sensory transduction</keyword>
<feature type="transmembrane region" description="Helical" evidence="12">
    <location>
        <begin position="871"/>
        <end position="892"/>
    </location>
</feature>
<evidence type="ECO:0000256" key="3">
    <source>
        <dbReference type="ARBA" id="ARBA00022606"/>
    </source>
</evidence>
<evidence type="ECO:0000256" key="1">
    <source>
        <dbReference type="ARBA" id="ARBA00004651"/>
    </source>
</evidence>
<evidence type="ECO:0000256" key="9">
    <source>
        <dbReference type="ARBA" id="ARBA00023170"/>
    </source>
</evidence>